<evidence type="ECO:0000313" key="3">
    <source>
        <dbReference type="EMBL" id="VTJ58010.1"/>
    </source>
</evidence>
<sequence>MSPSPLGSGVLPPGPPTRRCRLQVRRCDSRRSGVELEPFVSPRSVVLAGGPVRSFSRPGERSPRGPRPVARAGPGAGPGSFTAELGDLQEEAGYVLLRSPFSSHQKQYILRKK</sequence>
<name>A0A5E4AM24_MARMO</name>
<gene>
    <name evidence="2" type="ORF">GHT09_019247</name>
    <name evidence="3" type="ORF">MONAX_5E013059</name>
</gene>
<reference evidence="2" key="2">
    <citation type="submission" date="2020-08" db="EMBL/GenBank/DDBJ databases">
        <authorList>
            <person name="Shumante A."/>
            <person name="Zimin A.V."/>
            <person name="Puiu D."/>
            <person name="Salzberg S.L."/>
        </authorList>
    </citation>
    <scope>NUCLEOTIDE SEQUENCE</scope>
    <source>
        <strain evidence="2">WC2-LM</strain>
        <tissue evidence="2">Liver</tissue>
    </source>
</reference>
<reference evidence="3" key="1">
    <citation type="submission" date="2019-04" db="EMBL/GenBank/DDBJ databases">
        <authorList>
            <person name="Alioto T."/>
            <person name="Alioto T."/>
        </authorList>
    </citation>
    <scope>NUCLEOTIDE SEQUENCE [LARGE SCALE GENOMIC DNA]</scope>
</reference>
<feature type="region of interest" description="Disordered" evidence="1">
    <location>
        <begin position="49"/>
        <end position="83"/>
    </location>
</feature>
<evidence type="ECO:0000313" key="2">
    <source>
        <dbReference type="EMBL" id="KAF7469469.1"/>
    </source>
</evidence>
<proteinExistence type="predicted"/>
<accession>A0A5E4AM24</accession>
<dbReference type="Proteomes" id="UP000662637">
    <property type="component" value="Unassembled WGS sequence"/>
</dbReference>
<dbReference type="EMBL" id="WJEC01007645">
    <property type="protein sequence ID" value="KAF7469469.1"/>
    <property type="molecule type" value="Genomic_DNA"/>
</dbReference>
<dbReference type="EMBL" id="CABDUW010000091">
    <property type="protein sequence ID" value="VTJ58010.1"/>
    <property type="molecule type" value="Genomic_DNA"/>
</dbReference>
<organism evidence="3">
    <name type="scientific">Marmota monax</name>
    <name type="common">Woodchuck</name>
    <dbReference type="NCBI Taxonomy" id="9995"/>
    <lineage>
        <taxon>Eukaryota</taxon>
        <taxon>Metazoa</taxon>
        <taxon>Chordata</taxon>
        <taxon>Craniata</taxon>
        <taxon>Vertebrata</taxon>
        <taxon>Euteleostomi</taxon>
        <taxon>Mammalia</taxon>
        <taxon>Eutheria</taxon>
        <taxon>Euarchontoglires</taxon>
        <taxon>Glires</taxon>
        <taxon>Rodentia</taxon>
        <taxon>Sciuromorpha</taxon>
        <taxon>Sciuridae</taxon>
        <taxon>Xerinae</taxon>
        <taxon>Marmotini</taxon>
        <taxon>Marmota</taxon>
    </lineage>
</organism>
<evidence type="ECO:0000256" key="1">
    <source>
        <dbReference type="SAM" id="MobiDB-lite"/>
    </source>
</evidence>
<protein>
    <submittedName>
        <fullName evidence="3">Uncharacterized protein</fullName>
    </submittedName>
</protein>
<dbReference type="AlphaFoldDB" id="A0A5E4AM24"/>
<feature type="region of interest" description="Disordered" evidence="1">
    <location>
        <begin position="1"/>
        <end position="20"/>
    </location>
</feature>
<feature type="compositionally biased region" description="Low complexity" evidence="1">
    <location>
        <begin position="1"/>
        <end position="11"/>
    </location>
</feature>